<reference evidence="10 11" key="1">
    <citation type="submission" date="2018-08" db="EMBL/GenBank/DDBJ databases">
        <title>A genome reference for cultivated species of the human gut microbiota.</title>
        <authorList>
            <person name="Zou Y."/>
            <person name="Xue W."/>
            <person name="Luo G."/>
        </authorList>
    </citation>
    <scope>NUCLEOTIDE SEQUENCE [LARGE SCALE GENOMIC DNA]</scope>
    <source>
        <strain evidence="10 11">AF35-6BH</strain>
    </source>
</reference>
<evidence type="ECO:0000256" key="5">
    <source>
        <dbReference type="ARBA" id="ARBA00023125"/>
    </source>
</evidence>
<dbReference type="Proteomes" id="UP000284868">
    <property type="component" value="Unassembled WGS sequence"/>
</dbReference>
<evidence type="ECO:0000256" key="7">
    <source>
        <dbReference type="HAMAP-Rule" id="MF_01008"/>
    </source>
</evidence>
<feature type="domain" description="SpoVT-AbrB" evidence="8">
    <location>
        <begin position="76"/>
        <end position="119"/>
    </location>
</feature>
<reference evidence="9" key="2">
    <citation type="submission" date="2021-02" db="EMBL/GenBank/DDBJ databases">
        <title>Infant gut strain persistence is associated with maternal origin, phylogeny, and functional potential including surface adhesion and iron acquisition.</title>
        <authorList>
            <person name="Lou Y.C."/>
        </authorList>
    </citation>
    <scope>NUCLEOTIDE SEQUENCE</scope>
    <source>
        <strain evidence="9">L3_108_103G1_dasL3_108_103G1_concoct_2</strain>
    </source>
</reference>
<dbReference type="EMBL" id="QRPK01000004">
    <property type="protein sequence ID" value="RHM15047.1"/>
    <property type="molecule type" value="Genomic_DNA"/>
</dbReference>
<name>A0A415PQN3_9FIRM</name>
<dbReference type="PROSITE" id="PS51740">
    <property type="entry name" value="SPOVT_ABRB"/>
    <property type="match status" value="2"/>
</dbReference>
<dbReference type="GO" id="GO:0000976">
    <property type="term" value="F:transcription cis-regulatory region binding"/>
    <property type="evidence" value="ECO:0007669"/>
    <property type="project" value="TreeGrafter"/>
</dbReference>
<evidence type="ECO:0000256" key="6">
    <source>
        <dbReference type="ARBA" id="ARBA00023163"/>
    </source>
</evidence>
<dbReference type="InterPro" id="IPR035642">
    <property type="entry name" value="MraZ_N"/>
</dbReference>
<gene>
    <name evidence="7 9" type="primary">mraZ</name>
    <name evidence="10" type="ORF">DWZ83_01675</name>
    <name evidence="9" type="ORF">KHZ85_00780</name>
</gene>
<dbReference type="GeneID" id="92793719"/>
<keyword evidence="11" id="KW-1185">Reference proteome</keyword>
<comment type="caution">
    <text evidence="10">The sequence shown here is derived from an EMBL/GenBank/DDBJ whole genome shotgun (WGS) entry which is preliminary data.</text>
</comment>
<comment type="similarity">
    <text evidence="7">Belongs to the MraZ family.</text>
</comment>
<dbReference type="InterPro" id="IPR003444">
    <property type="entry name" value="MraZ"/>
</dbReference>
<dbReference type="InterPro" id="IPR035644">
    <property type="entry name" value="MraZ_C"/>
</dbReference>
<evidence type="ECO:0000256" key="2">
    <source>
        <dbReference type="ARBA" id="ARBA00022490"/>
    </source>
</evidence>
<keyword evidence="6 7" id="KW-0804">Transcription</keyword>
<dbReference type="PANTHER" id="PTHR34701">
    <property type="entry name" value="TRANSCRIPTIONAL REGULATOR MRAZ"/>
    <property type="match status" value="1"/>
</dbReference>
<dbReference type="HAMAP" id="MF_01008">
    <property type="entry name" value="MraZ"/>
    <property type="match status" value="1"/>
</dbReference>
<organism evidence="10 11">
    <name type="scientific">Amedibacillus dolichus</name>
    <dbReference type="NCBI Taxonomy" id="31971"/>
    <lineage>
        <taxon>Bacteria</taxon>
        <taxon>Bacillati</taxon>
        <taxon>Bacillota</taxon>
        <taxon>Erysipelotrichia</taxon>
        <taxon>Erysipelotrichales</taxon>
        <taxon>Erysipelotrichaceae</taxon>
        <taxon>Amedibacillus</taxon>
    </lineage>
</organism>
<comment type="subunit">
    <text evidence="7">Forms oligomers.</text>
</comment>
<dbReference type="InterPro" id="IPR007159">
    <property type="entry name" value="SpoVT-AbrB_dom"/>
</dbReference>
<evidence type="ECO:0000313" key="10">
    <source>
        <dbReference type="EMBL" id="RHM15047.1"/>
    </source>
</evidence>
<dbReference type="GO" id="GO:0009295">
    <property type="term" value="C:nucleoid"/>
    <property type="evidence" value="ECO:0007669"/>
    <property type="project" value="UniProtKB-SubCell"/>
</dbReference>
<keyword evidence="2 7" id="KW-0963">Cytoplasm</keyword>
<dbReference type="InterPro" id="IPR020603">
    <property type="entry name" value="MraZ_dom"/>
</dbReference>
<keyword evidence="4 7" id="KW-0805">Transcription regulation</keyword>
<dbReference type="EMBL" id="JAGZMZ010000001">
    <property type="protein sequence ID" value="MBS4883294.1"/>
    <property type="molecule type" value="Genomic_DNA"/>
</dbReference>
<dbReference type="CDD" id="cd16321">
    <property type="entry name" value="MraZ_C"/>
    <property type="match status" value="1"/>
</dbReference>
<evidence type="ECO:0000313" key="9">
    <source>
        <dbReference type="EMBL" id="MBS4883294.1"/>
    </source>
</evidence>
<evidence type="ECO:0000259" key="8">
    <source>
        <dbReference type="PROSITE" id="PS51740"/>
    </source>
</evidence>
<evidence type="ECO:0000313" key="11">
    <source>
        <dbReference type="Proteomes" id="UP000284868"/>
    </source>
</evidence>
<keyword evidence="3" id="KW-0677">Repeat</keyword>
<feature type="domain" description="SpoVT-AbrB" evidence="8">
    <location>
        <begin position="5"/>
        <end position="47"/>
    </location>
</feature>
<dbReference type="CDD" id="cd16320">
    <property type="entry name" value="MraZ_N"/>
    <property type="match status" value="1"/>
</dbReference>
<sequence length="143" mass="16226">MFMGEYAHNLDAKGRIIIPAKFREELGEEVVVTRGMDCCLNIYTKEQWNTLLEQLTKLPSTKADARKFVRAMGAKTAHVEIDAQGRIKLPLNLIALAHLEKECMVVGVLNYVEIWAKDKYEAMDAESNEAFETIAESLTEFML</sequence>
<dbReference type="InterPro" id="IPR037914">
    <property type="entry name" value="SpoVT-AbrB_sf"/>
</dbReference>
<dbReference type="NCBIfam" id="TIGR00242">
    <property type="entry name" value="division/cell wall cluster transcriptional repressor MraZ"/>
    <property type="match status" value="1"/>
</dbReference>
<evidence type="ECO:0000256" key="4">
    <source>
        <dbReference type="ARBA" id="ARBA00023015"/>
    </source>
</evidence>
<evidence type="ECO:0000256" key="1">
    <source>
        <dbReference type="ARBA" id="ARBA00013860"/>
    </source>
</evidence>
<dbReference type="PANTHER" id="PTHR34701:SF1">
    <property type="entry name" value="TRANSCRIPTIONAL REGULATOR MRAZ"/>
    <property type="match status" value="1"/>
</dbReference>
<dbReference type="RefSeq" id="WP_004800149.1">
    <property type="nucleotide sequence ID" value="NZ_CABKNA010000003.1"/>
</dbReference>
<comment type="subcellular location">
    <subcellularLocation>
        <location evidence="7">Cytoplasm</location>
        <location evidence="7">Nucleoid</location>
    </subcellularLocation>
</comment>
<dbReference type="GO" id="GO:0003700">
    <property type="term" value="F:DNA-binding transcription factor activity"/>
    <property type="evidence" value="ECO:0007669"/>
    <property type="project" value="UniProtKB-UniRule"/>
</dbReference>
<keyword evidence="5 7" id="KW-0238">DNA-binding</keyword>
<proteinExistence type="inferred from homology"/>
<dbReference type="AlphaFoldDB" id="A0A415PQN3"/>
<evidence type="ECO:0000256" key="3">
    <source>
        <dbReference type="ARBA" id="ARBA00022737"/>
    </source>
</evidence>
<protein>
    <recommendedName>
        <fullName evidence="1 7">Transcriptional regulator MraZ</fullName>
    </recommendedName>
</protein>
<accession>A0A415PQN3</accession>
<dbReference type="Gene3D" id="3.40.1550.20">
    <property type="entry name" value="Transcriptional regulator MraZ domain"/>
    <property type="match status" value="1"/>
</dbReference>
<dbReference type="SUPFAM" id="SSF89447">
    <property type="entry name" value="AbrB/MazE/MraZ-like"/>
    <property type="match status" value="1"/>
</dbReference>
<dbReference type="GO" id="GO:2000143">
    <property type="term" value="P:negative regulation of DNA-templated transcription initiation"/>
    <property type="evidence" value="ECO:0007669"/>
    <property type="project" value="TreeGrafter"/>
</dbReference>
<dbReference type="Pfam" id="PF02381">
    <property type="entry name" value="MraZ"/>
    <property type="match status" value="2"/>
</dbReference>
<dbReference type="OrthoDB" id="9807753at2"/>
<dbReference type="InterPro" id="IPR038619">
    <property type="entry name" value="MraZ_sf"/>
</dbReference>
<dbReference type="GO" id="GO:0005737">
    <property type="term" value="C:cytoplasm"/>
    <property type="evidence" value="ECO:0007669"/>
    <property type="project" value="UniProtKB-UniRule"/>
</dbReference>
<dbReference type="Proteomes" id="UP000753219">
    <property type="component" value="Unassembled WGS sequence"/>
</dbReference>